<evidence type="ECO:0000313" key="3">
    <source>
        <dbReference type="EMBL" id="OAQ60645.1"/>
    </source>
</evidence>
<feature type="compositionally biased region" description="Basic and acidic residues" evidence="2">
    <location>
        <begin position="809"/>
        <end position="824"/>
    </location>
</feature>
<feature type="compositionally biased region" description="Polar residues" evidence="2">
    <location>
        <begin position="444"/>
        <end position="454"/>
    </location>
</feature>
<feature type="compositionally biased region" description="Polar residues" evidence="2">
    <location>
        <begin position="7"/>
        <end position="22"/>
    </location>
</feature>
<sequence>MQAKPDLSTQRTGSIPSETYSPEGSCEKIARLETELQQLGIKRNQFYEALMAFFEALMARRASWQPKESFESPLSVSDRKLEQLNRETDDILGQIRKMTGKPEYSSERKQLFALYMDLQSQQNVLLEEQGDSGVQQQKEYALELEREKQNFQEELECMVQLISDLVVEVKLPGRGPTTDEPTPEPTTSRSTPVEARNDDVLKGKDVQGAVSDSTGHDEQDEQPADLPASEDASATGATPDDDSCESSITVAAETVTEIQEEEPEEPRQDRPGKRKYPSTKRNRGETGPKKRKGAGKLTLEEETKYHFANNPQINGERKIQFSRLSLSANKLPPCKVVQHPRKPDEFYILHCSDHDAWFVTDPFSKAQSHFEDEHRSSQIVSAELLIDTFGIRVLDCTKEMVNRHNSLVAARLESQAQHAEKKQEAEETHAQLQSNQSGVGGLPQDTTSASNIQPQFPPARRSSRNISTGSGPFTRSQERQLIRPVVGKIYRARWSGIEHALVILPFGSFKAIGLDSHICSTGLLERSRLKCHDTDPETKDYIWSKGYEDGGPKEFERKYPVLYFDQPMSSFPRHACYDWVSNSDLRKFDIKDHPKVMFPKTVIQFIEDQKRIGCNINDDDYTDNQGQRTVNTTPSVPCLRLRDRPDSEVEAYFTGEKGNEYSPTAEPGDDEDDSDYEPPDNRHGWRLPSGRNPANKTQKPAGAARIGTGTRPEGIREHTGDTSQTEAAQGEQGGKSTVQQAGTEKNSSTNTSRQQVNSSPARTRTTPVPNTDAASATTHTDDITSAPSHATRGSASPSATSAQQTSQDGESRARRDSSFERNERPIPPLRHQFGTNSSFSQSPLSAEDRIGLDEQKHQRKLPGISSLMREVGR</sequence>
<accession>A0A179F5E3</accession>
<dbReference type="AlphaFoldDB" id="A0A179F5E3"/>
<feature type="compositionally biased region" description="Polar residues" evidence="2">
    <location>
        <begin position="623"/>
        <end position="635"/>
    </location>
</feature>
<keyword evidence="1" id="KW-0175">Coiled coil</keyword>
<feature type="compositionally biased region" description="Acidic residues" evidence="2">
    <location>
        <begin position="667"/>
        <end position="678"/>
    </location>
</feature>
<dbReference type="GeneID" id="28849733"/>
<dbReference type="RefSeq" id="XP_018138523.1">
    <property type="nucleotide sequence ID" value="XM_018285739.1"/>
</dbReference>
<evidence type="ECO:0000256" key="1">
    <source>
        <dbReference type="SAM" id="Coils"/>
    </source>
</evidence>
<dbReference type="EMBL" id="LSBJ02000008">
    <property type="protein sequence ID" value="OAQ60645.1"/>
    <property type="molecule type" value="Genomic_DNA"/>
</dbReference>
<reference evidence="3 4" key="1">
    <citation type="journal article" date="2016" name="PLoS Pathog.">
        <title>Biosynthesis of antibiotic leucinostatins in bio-control fungus Purpureocillium lilacinum and their inhibition on phytophthora revealed by genome mining.</title>
        <authorList>
            <person name="Wang G."/>
            <person name="Liu Z."/>
            <person name="Lin R."/>
            <person name="Li E."/>
            <person name="Mao Z."/>
            <person name="Ling J."/>
            <person name="Yang Y."/>
            <person name="Yin W.B."/>
            <person name="Xie B."/>
        </authorList>
    </citation>
    <scope>NUCLEOTIDE SEQUENCE [LARGE SCALE GENOMIC DNA]</scope>
    <source>
        <strain evidence="3">170</strain>
    </source>
</reference>
<feature type="region of interest" description="Disordered" evidence="2">
    <location>
        <begin position="1"/>
        <end position="24"/>
    </location>
</feature>
<dbReference type="OrthoDB" id="4937783at2759"/>
<feature type="region of interest" description="Disordered" evidence="2">
    <location>
        <begin position="172"/>
        <end position="300"/>
    </location>
</feature>
<evidence type="ECO:0000256" key="2">
    <source>
        <dbReference type="SAM" id="MobiDB-lite"/>
    </source>
</evidence>
<feature type="compositionally biased region" description="Low complexity" evidence="2">
    <location>
        <begin position="771"/>
        <end position="786"/>
    </location>
</feature>
<feature type="compositionally biased region" description="Basic and acidic residues" evidence="2">
    <location>
        <begin position="846"/>
        <end position="856"/>
    </location>
</feature>
<feature type="compositionally biased region" description="Basic and acidic residues" evidence="2">
    <location>
        <begin position="418"/>
        <end position="429"/>
    </location>
</feature>
<keyword evidence="4" id="KW-1185">Reference proteome</keyword>
<proteinExistence type="predicted"/>
<feature type="compositionally biased region" description="Basic residues" evidence="2">
    <location>
        <begin position="272"/>
        <end position="281"/>
    </location>
</feature>
<dbReference type="Proteomes" id="UP000078397">
    <property type="component" value="Unassembled WGS sequence"/>
</dbReference>
<feature type="compositionally biased region" description="Polar residues" evidence="2">
    <location>
        <begin position="833"/>
        <end position="844"/>
    </location>
</feature>
<evidence type="ECO:0000313" key="4">
    <source>
        <dbReference type="Proteomes" id="UP000078397"/>
    </source>
</evidence>
<comment type="caution">
    <text evidence="3">The sequence shown here is derived from an EMBL/GenBank/DDBJ whole genome shotgun (WGS) entry which is preliminary data.</text>
</comment>
<name>A0A179F5E3_METCM</name>
<feature type="compositionally biased region" description="Low complexity" evidence="2">
    <location>
        <begin position="172"/>
        <end position="192"/>
    </location>
</feature>
<dbReference type="STRING" id="1380566.A0A179F5E3"/>
<protein>
    <submittedName>
        <fullName evidence="3">Uncharacterized protein</fullName>
    </submittedName>
</protein>
<feature type="region of interest" description="Disordered" evidence="2">
    <location>
        <begin position="619"/>
        <end position="873"/>
    </location>
</feature>
<feature type="coiled-coil region" evidence="1">
    <location>
        <begin position="134"/>
        <end position="161"/>
    </location>
</feature>
<feature type="compositionally biased region" description="Low complexity" evidence="2">
    <location>
        <begin position="794"/>
        <end position="807"/>
    </location>
</feature>
<feature type="compositionally biased region" description="Polar residues" evidence="2">
    <location>
        <begin position="734"/>
        <end position="769"/>
    </location>
</feature>
<feature type="compositionally biased region" description="Basic and acidic residues" evidence="2">
    <location>
        <begin position="195"/>
        <end position="205"/>
    </location>
</feature>
<feature type="compositionally biased region" description="Polar residues" evidence="2">
    <location>
        <begin position="464"/>
        <end position="475"/>
    </location>
</feature>
<gene>
    <name evidence="3" type="ORF">VFPPC_06758</name>
</gene>
<dbReference type="KEGG" id="pchm:VFPPC_06758"/>
<organism evidence="3 4">
    <name type="scientific">Pochonia chlamydosporia 170</name>
    <dbReference type="NCBI Taxonomy" id="1380566"/>
    <lineage>
        <taxon>Eukaryota</taxon>
        <taxon>Fungi</taxon>
        <taxon>Dikarya</taxon>
        <taxon>Ascomycota</taxon>
        <taxon>Pezizomycotina</taxon>
        <taxon>Sordariomycetes</taxon>
        <taxon>Hypocreomycetidae</taxon>
        <taxon>Hypocreales</taxon>
        <taxon>Clavicipitaceae</taxon>
        <taxon>Pochonia</taxon>
    </lineage>
</organism>
<feature type="region of interest" description="Disordered" evidence="2">
    <location>
        <begin position="414"/>
        <end position="475"/>
    </location>
</feature>